<dbReference type="EMBL" id="BJLD01000001">
    <property type="protein sequence ID" value="GEA42714.1"/>
    <property type="molecule type" value="Genomic_DNA"/>
</dbReference>
<evidence type="ECO:0000313" key="2">
    <source>
        <dbReference type="Proteomes" id="UP000315234"/>
    </source>
</evidence>
<proteinExistence type="predicted"/>
<reference evidence="1 2" key="1">
    <citation type="submission" date="2019-06" db="EMBL/GenBank/DDBJ databases">
        <title>Draft genome sequence of Corynebacterium striatum NBRC 15291.</title>
        <authorList>
            <person name="Miura T."/>
            <person name="Furukawa M."/>
            <person name="Shimamura M."/>
            <person name="Ohyama Y."/>
            <person name="Yamazoe A."/>
            <person name="Kawasaki H."/>
        </authorList>
    </citation>
    <scope>NUCLEOTIDE SEQUENCE [LARGE SCALE GENOMIC DNA]</scope>
    <source>
        <strain evidence="1 2">NBRC 15291</strain>
    </source>
</reference>
<dbReference type="AlphaFoldDB" id="A0ABC9ZKY0"/>
<comment type="caution">
    <text evidence="1">The sequence shown here is derived from an EMBL/GenBank/DDBJ whole genome shotgun (WGS) entry which is preliminary data.</text>
</comment>
<dbReference type="Proteomes" id="UP000315234">
    <property type="component" value="Unassembled WGS sequence"/>
</dbReference>
<protein>
    <submittedName>
        <fullName evidence="1">Uncharacterized protein</fullName>
    </submittedName>
</protein>
<gene>
    <name evidence="1" type="ORF">Cst04h_08840</name>
</gene>
<accession>A0ABC9ZKY0</accession>
<name>A0ABC9ZKY0_CORST</name>
<dbReference type="AntiFam" id="ANF00165">
    <property type="entry name" value="Shadow ORF (opposite Transposase_Mut domain)"/>
</dbReference>
<sequence length="60" mass="6516">MLNPLIVLFRKDGPDQSDDGLTVWKDPDDVGATSDFSVEPFGGVIGPDLGPYRFRCSSKS</sequence>
<organism evidence="1 2">
    <name type="scientific">Corynebacterium striatum</name>
    <dbReference type="NCBI Taxonomy" id="43770"/>
    <lineage>
        <taxon>Bacteria</taxon>
        <taxon>Bacillati</taxon>
        <taxon>Actinomycetota</taxon>
        <taxon>Actinomycetes</taxon>
        <taxon>Mycobacteriales</taxon>
        <taxon>Corynebacteriaceae</taxon>
        <taxon>Corynebacterium</taxon>
    </lineage>
</organism>
<evidence type="ECO:0000313" key="1">
    <source>
        <dbReference type="EMBL" id="GEA42714.1"/>
    </source>
</evidence>